<feature type="transmembrane region" description="Helical" evidence="1">
    <location>
        <begin position="200"/>
        <end position="221"/>
    </location>
</feature>
<sequence>MATSSIINIGRLTQIAGFELVRMFLTKRGLIAMAAFALVWLLILRYPIGQAVSIISAPNFEQMVRDISGTIGLSKLLDWPESEFAMYWLVALYSFPLFAIFISSDQTVGDRERGTLRFISLRATRFEILFGRFLGQLAVLACLLAITLVATLGVLGFRDPSLLMGGFTRALSIFIVMVVVLSPFVALMCLINTFARSSRLAIVLVILYFAGGGIIVGILAWQVPALNALDYIFPGVNSELLAGQNLPLLSALGVPLIQSAVFIAIAHRIFTRSSL</sequence>
<feature type="transmembrane region" description="Helical" evidence="1">
    <location>
        <begin position="129"/>
        <end position="150"/>
    </location>
</feature>
<dbReference type="RefSeq" id="WP_104642907.1">
    <property type="nucleotide sequence ID" value="NZ_AQGW01000023.1"/>
</dbReference>
<protein>
    <recommendedName>
        <fullName evidence="6">ABC transporter</fullName>
    </recommendedName>
</protein>
<evidence type="ECO:0000313" key="3">
    <source>
        <dbReference type="EMBL" id="SOU41307.1"/>
    </source>
</evidence>
<evidence type="ECO:0008006" key="6">
    <source>
        <dbReference type="Google" id="ProtNLM"/>
    </source>
</evidence>
<dbReference type="EMBL" id="LT965928">
    <property type="protein sequence ID" value="SOU41307.1"/>
    <property type="molecule type" value="Genomic_DNA"/>
</dbReference>
<dbReference type="EMBL" id="AQGW01000023">
    <property type="protein sequence ID" value="MBE0384042.1"/>
    <property type="molecule type" value="Genomic_DNA"/>
</dbReference>
<organism evidence="3 4">
    <name type="scientific">Pseudoalteromonas carrageenovora IAM 12662</name>
    <dbReference type="NCBI Taxonomy" id="1314868"/>
    <lineage>
        <taxon>Bacteria</taxon>
        <taxon>Pseudomonadati</taxon>
        <taxon>Pseudomonadota</taxon>
        <taxon>Gammaproteobacteria</taxon>
        <taxon>Alteromonadales</taxon>
        <taxon>Pseudoalteromonadaceae</taxon>
        <taxon>Pseudoalteromonas</taxon>
    </lineage>
</organism>
<evidence type="ECO:0000256" key="1">
    <source>
        <dbReference type="SAM" id="Phobius"/>
    </source>
</evidence>
<dbReference type="GO" id="GO:0140359">
    <property type="term" value="F:ABC-type transporter activity"/>
    <property type="evidence" value="ECO:0007669"/>
    <property type="project" value="InterPro"/>
</dbReference>
<dbReference type="Proteomes" id="UP000615003">
    <property type="component" value="Unassembled WGS sequence"/>
</dbReference>
<evidence type="ECO:0000313" key="5">
    <source>
        <dbReference type="Proteomes" id="UP000615003"/>
    </source>
</evidence>
<name>A0A2K4XAG1_PSEVC</name>
<keyword evidence="1" id="KW-0812">Transmembrane</keyword>
<evidence type="ECO:0000313" key="4">
    <source>
        <dbReference type="Proteomes" id="UP000238288"/>
    </source>
</evidence>
<proteinExistence type="predicted"/>
<feature type="transmembrane region" description="Helical" evidence="1">
    <location>
        <begin position="30"/>
        <end position="48"/>
    </location>
</feature>
<dbReference type="GeneID" id="93663984"/>
<gene>
    <name evidence="3" type="ORF">PCAR9_A30483</name>
    <name evidence="2" type="ORF">PCARR_a2381</name>
</gene>
<evidence type="ECO:0000313" key="2">
    <source>
        <dbReference type="EMBL" id="MBE0384042.1"/>
    </source>
</evidence>
<dbReference type="Pfam" id="PF12679">
    <property type="entry name" value="ABC2_membrane_2"/>
    <property type="match status" value="1"/>
</dbReference>
<feature type="transmembrane region" description="Helical" evidence="1">
    <location>
        <begin position="85"/>
        <end position="108"/>
    </location>
</feature>
<keyword evidence="1" id="KW-0472">Membrane</keyword>
<accession>A0A2K4XAG1</accession>
<dbReference type="PANTHER" id="PTHR43471">
    <property type="entry name" value="ABC TRANSPORTER PERMEASE"/>
    <property type="match status" value="1"/>
</dbReference>
<keyword evidence="1" id="KW-1133">Transmembrane helix</keyword>
<dbReference type="Proteomes" id="UP000238288">
    <property type="component" value="Chromosome PCAR9a"/>
</dbReference>
<feature type="transmembrane region" description="Helical" evidence="1">
    <location>
        <begin position="248"/>
        <end position="270"/>
    </location>
</feature>
<dbReference type="GO" id="GO:0005886">
    <property type="term" value="C:plasma membrane"/>
    <property type="evidence" value="ECO:0007669"/>
    <property type="project" value="UniProtKB-SubCell"/>
</dbReference>
<reference evidence="2 5" key="1">
    <citation type="submission" date="2015-06" db="EMBL/GenBank/DDBJ databases">
        <title>Genome sequence of Pseudoalteromonas carrageenovora.</title>
        <authorList>
            <person name="Xie B.-B."/>
            <person name="Rong J.-C."/>
            <person name="Qin Q.-L."/>
            <person name="Zhang Y.-Z."/>
        </authorList>
    </citation>
    <scope>NUCLEOTIDE SEQUENCE [LARGE SCALE GENOMIC DNA]</scope>
    <source>
        <strain evidence="2 5">IAM 12662</strain>
    </source>
</reference>
<reference evidence="3 4" key="2">
    <citation type="submission" date="2017-11" db="EMBL/GenBank/DDBJ databases">
        <authorList>
            <person name="Han C.G."/>
        </authorList>
    </citation>
    <scope>NUCLEOTIDE SEQUENCE [LARGE SCALE GENOMIC DNA]</scope>
    <source>
        <strain evidence="4">ATCC 43555</strain>
        <strain evidence="3">ATCC43555</strain>
    </source>
</reference>
<feature type="transmembrane region" description="Helical" evidence="1">
    <location>
        <begin position="170"/>
        <end position="191"/>
    </location>
</feature>
<dbReference type="AlphaFoldDB" id="A0A2K4XAG1"/>
<keyword evidence="5" id="KW-1185">Reference proteome</keyword>
<dbReference type="OrthoDB" id="6398332at2"/>